<accession>A0A9D4HF46</accession>
<reference evidence="2" key="1">
    <citation type="journal article" date="2019" name="bioRxiv">
        <title>The Genome of the Zebra Mussel, Dreissena polymorpha: A Resource for Invasive Species Research.</title>
        <authorList>
            <person name="McCartney M.A."/>
            <person name="Auch B."/>
            <person name="Kono T."/>
            <person name="Mallez S."/>
            <person name="Zhang Y."/>
            <person name="Obille A."/>
            <person name="Becker A."/>
            <person name="Abrahante J.E."/>
            <person name="Garbe J."/>
            <person name="Badalamenti J.P."/>
            <person name="Herman A."/>
            <person name="Mangelson H."/>
            <person name="Liachko I."/>
            <person name="Sullivan S."/>
            <person name="Sone E.D."/>
            <person name="Koren S."/>
            <person name="Silverstein K.A.T."/>
            <person name="Beckman K.B."/>
            <person name="Gohl D.M."/>
        </authorList>
    </citation>
    <scope>NUCLEOTIDE SEQUENCE</scope>
    <source>
        <strain evidence="2">Duluth1</strain>
        <tissue evidence="2">Whole animal</tissue>
    </source>
</reference>
<sequence length="82" mass="8923">MKYSDRVQFSDWVHTWTGCSVLGFGGILGLDEILGLSAILGLGAYSGWVHARTGWLLGLGAILGLGVYADWVQYKDLKQYSA</sequence>
<keyword evidence="1" id="KW-0472">Membrane</keyword>
<keyword evidence="1" id="KW-0812">Transmembrane</keyword>
<organism evidence="2 3">
    <name type="scientific">Dreissena polymorpha</name>
    <name type="common">Zebra mussel</name>
    <name type="synonym">Mytilus polymorpha</name>
    <dbReference type="NCBI Taxonomy" id="45954"/>
    <lineage>
        <taxon>Eukaryota</taxon>
        <taxon>Metazoa</taxon>
        <taxon>Spiralia</taxon>
        <taxon>Lophotrochozoa</taxon>
        <taxon>Mollusca</taxon>
        <taxon>Bivalvia</taxon>
        <taxon>Autobranchia</taxon>
        <taxon>Heteroconchia</taxon>
        <taxon>Euheterodonta</taxon>
        <taxon>Imparidentia</taxon>
        <taxon>Neoheterodontei</taxon>
        <taxon>Myida</taxon>
        <taxon>Dreissenoidea</taxon>
        <taxon>Dreissenidae</taxon>
        <taxon>Dreissena</taxon>
    </lineage>
</organism>
<keyword evidence="1" id="KW-1133">Transmembrane helix</keyword>
<dbReference type="AlphaFoldDB" id="A0A9D4HF46"/>
<evidence type="ECO:0000313" key="3">
    <source>
        <dbReference type="Proteomes" id="UP000828390"/>
    </source>
</evidence>
<proteinExistence type="predicted"/>
<gene>
    <name evidence="2" type="ORF">DPMN_058092</name>
</gene>
<evidence type="ECO:0000313" key="2">
    <source>
        <dbReference type="EMBL" id="KAH3715384.1"/>
    </source>
</evidence>
<protein>
    <submittedName>
        <fullName evidence="2">Uncharacterized protein</fullName>
    </submittedName>
</protein>
<evidence type="ECO:0000256" key="1">
    <source>
        <dbReference type="SAM" id="Phobius"/>
    </source>
</evidence>
<feature type="transmembrane region" description="Helical" evidence="1">
    <location>
        <begin position="21"/>
        <end position="48"/>
    </location>
</feature>
<dbReference type="EMBL" id="JAIWYP010000013">
    <property type="protein sequence ID" value="KAH3715384.1"/>
    <property type="molecule type" value="Genomic_DNA"/>
</dbReference>
<feature type="transmembrane region" description="Helical" evidence="1">
    <location>
        <begin position="54"/>
        <end position="72"/>
    </location>
</feature>
<keyword evidence="3" id="KW-1185">Reference proteome</keyword>
<name>A0A9D4HF46_DREPO</name>
<reference evidence="2" key="2">
    <citation type="submission" date="2020-11" db="EMBL/GenBank/DDBJ databases">
        <authorList>
            <person name="McCartney M.A."/>
            <person name="Auch B."/>
            <person name="Kono T."/>
            <person name="Mallez S."/>
            <person name="Becker A."/>
            <person name="Gohl D.M."/>
            <person name="Silverstein K.A.T."/>
            <person name="Koren S."/>
            <person name="Bechman K.B."/>
            <person name="Herman A."/>
            <person name="Abrahante J.E."/>
            <person name="Garbe J."/>
        </authorList>
    </citation>
    <scope>NUCLEOTIDE SEQUENCE</scope>
    <source>
        <strain evidence="2">Duluth1</strain>
        <tissue evidence="2">Whole animal</tissue>
    </source>
</reference>
<comment type="caution">
    <text evidence="2">The sequence shown here is derived from an EMBL/GenBank/DDBJ whole genome shotgun (WGS) entry which is preliminary data.</text>
</comment>
<dbReference type="Proteomes" id="UP000828390">
    <property type="component" value="Unassembled WGS sequence"/>
</dbReference>